<gene>
    <name evidence="3" type="ORF">KP79_PYT12025</name>
</gene>
<proteinExistence type="predicted"/>
<keyword evidence="2" id="KW-1133">Transmembrane helix</keyword>
<dbReference type="AlphaFoldDB" id="A0A210R673"/>
<sequence length="130" mass="14500">MVHAGYNTSIYNESKDGHNEGRRETTRHHCVDEEDEEDEPEARLCCLGGCLTGCSLCLLLVIIFPAGILLSIYATSNKQYDVLAAGIILVVFPLITIPIVIAVYLNRRRIMRIRNQKVTDGECKGNASKY</sequence>
<feature type="transmembrane region" description="Helical" evidence="2">
    <location>
        <begin position="82"/>
        <end position="105"/>
    </location>
</feature>
<dbReference type="Proteomes" id="UP000242188">
    <property type="component" value="Unassembled WGS sequence"/>
</dbReference>
<feature type="compositionally biased region" description="Basic and acidic residues" evidence="1">
    <location>
        <begin position="13"/>
        <end position="23"/>
    </location>
</feature>
<keyword evidence="2" id="KW-0472">Membrane</keyword>
<protein>
    <recommendedName>
        <fullName evidence="5">Transmembrane protein</fullName>
    </recommendedName>
</protein>
<organism evidence="3 4">
    <name type="scientific">Mizuhopecten yessoensis</name>
    <name type="common">Japanese scallop</name>
    <name type="synonym">Patinopecten yessoensis</name>
    <dbReference type="NCBI Taxonomy" id="6573"/>
    <lineage>
        <taxon>Eukaryota</taxon>
        <taxon>Metazoa</taxon>
        <taxon>Spiralia</taxon>
        <taxon>Lophotrochozoa</taxon>
        <taxon>Mollusca</taxon>
        <taxon>Bivalvia</taxon>
        <taxon>Autobranchia</taxon>
        <taxon>Pteriomorphia</taxon>
        <taxon>Pectinida</taxon>
        <taxon>Pectinoidea</taxon>
        <taxon>Pectinidae</taxon>
        <taxon>Mizuhopecten</taxon>
    </lineage>
</organism>
<evidence type="ECO:0008006" key="5">
    <source>
        <dbReference type="Google" id="ProtNLM"/>
    </source>
</evidence>
<reference evidence="3 4" key="1">
    <citation type="journal article" date="2017" name="Nat. Ecol. Evol.">
        <title>Scallop genome provides insights into evolution of bilaterian karyotype and development.</title>
        <authorList>
            <person name="Wang S."/>
            <person name="Zhang J."/>
            <person name="Jiao W."/>
            <person name="Li J."/>
            <person name="Xun X."/>
            <person name="Sun Y."/>
            <person name="Guo X."/>
            <person name="Huan P."/>
            <person name="Dong B."/>
            <person name="Zhang L."/>
            <person name="Hu X."/>
            <person name="Sun X."/>
            <person name="Wang J."/>
            <person name="Zhao C."/>
            <person name="Wang Y."/>
            <person name="Wang D."/>
            <person name="Huang X."/>
            <person name="Wang R."/>
            <person name="Lv J."/>
            <person name="Li Y."/>
            <person name="Zhang Z."/>
            <person name="Liu B."/>
            <person name="Lu W."/>
            <person name="Hui Y."/>
            <person name="Liang J."/>
            <person name="Zhou Z."/>
            <person name="Hou R."/>
            <person name="Li X."/>
            <person name="Liu Y."/>
            <person name="Li H."/>
            <person name="Ning X."/>
            <person name="Lin Y."/>
            <person name="Zhao L."/>
            <person name="Xing Q."/>
            <person name="Dou J."/>
            <person name="Li Y."/>
            <person name="Mao J."/>
            <person name="Guo H."/>
            <person name="Dou H."/>
            <person name="Li T."/>
            <person name="Mu C."/>
            <person name="Jiang W."/>
            <person name="Fu Q."/>
            <person name="Fu X."/>
            <person name="Miao Y."/>
            <person name="Liu J."/>
            <person name="Yu Q."/>
            <person name="Li R."/>
            <person name="Liao H."/>
            <person name="Li X."/>
            <person name="Kong Y."/>
            <person name="Jiang Z."/>
            <person name="Chourrout D."/>
            <person name="Li R."/>
            <person name="Bao Z."/>
        </authorList>
    </citation>
    <scope>NUCLEOTIDE SEQUENCE [LARGE SCALE GENOMIC DNA]</scope>
    <source>
        <strain evidence="3 4">PY_sf001</strain>
    </source>
</reference>
<accession>A0A210R673</accession>
<comment type="caution">
    <text evidence="3">The sequence shown here is derived from an EMBL/GenBank/DDBJ whole genome shotgun (WGS) entry which is preliminary data.</text>
</comment>
<name>A0A210R673_MIZYE</name>
<feature type="compositionally biased region" description="Polar residues" evidence="1">
    <location>
        <begin position="1"/>
        <end position="12"/>
    </location>
</feature>
<evidence type="ECO:0000256" key="2">
    <source>
        <dbReference type="SAM" id="Phobius"/>
    </source>
</evidence>
<evidence type="ECO:0000256" key="1">
    <source>
        <dbReference type="SAM" id="MobiDB-lite"/>
    </source>
</evidence>
<dbReference type="EMBL" id="NEDP02000155">
    <property type="protein sequence ID" value="OWF56549.1"/>
    <property type="molecule type" value="Genomic_DNA"/>
</dbReference>
<feature type="region of interest" description="Disordered" evidence="1">
    <location>
        <begin position="1"/>
        <end position="23"/>
    </location>
</feature>
<evidence type="ECO:0000313" key="4">
    <source>
        <dbReference type="Proteomes" id="UP000242188"/>
    </source>
</evidence>
<evidence type="ECO:0000313" key="3">
    <source>
        <dbReference type="EMBL" id="OWF56549.1"/>
    </source>
</evidence>
<feature type="transmembrane region" description="Helical" evidence="2">
    <location>
        <begin position="56"/>
        <end position="76"/>
    </location>
</feature>
<dbReference type="OrthoDB" id="10598818at2759"/>
<keyword evidence="4" id="KW-1185">Reference proteome</keyword>
<keyword evidence="2" id="KW-0812">Transmembrane</keyword>